<accession>A0A1N6M8G5</accession>
<dbReference type="EMBL" id="FSSB01000021">
    <property type="protein sequence ID" value="SIO95735.1"/>
    <property type="molecule type" value="Genomic_DNA"/>
</dbReference>
<organism evidence="2 3">
    <name type="scientific">Vibrio spartinae</name>
    <dbReference type="NCBI Taxonomy" id="1918945"/>
    <lineage>
        <taxon>Bacteria</taxon>
        <taxon>Pseudomonadati</taxon>
        <taxon>Pseudomonadota</taxon>
        <taxon>Gammaproteobacteria</taxon>
        <taxon>Vibrionales</taxon>
        <taxon>Vibrionaceae</taxon>
        <taxon>Vibrio</taxon>
    </lineage>
</organism>
<reference evidence="2 3" key="1">
    <citation type="submission" date="2016-12" db="EMBL/GenBank/DDBJ databases">
        <authorList>
            <person name="Song W.-J."/>
            <person name="Kurnit D.M."/>
        </authorList>
    </citation>
    <scope>NUCLEOTIDE SEQUENCE [LARGE SCALE GENOMIC DNA]</scope>
    <source>
        <strain evidence="2 3">CECT 9026</strain>
    </source>
</reference>
<dbReference type="AlphaFoldDB" id="A0A1N6M8G5"/>
<evidence type="ECO:0000259" key="1">
    <source>
        <dbReference type="Pfam" id="PF01909"/>
    </source>
</evidence>
<dbReference type="Proteomes" id="UP000184774">
    <property type="component" value="Unassembled WGS sequence"/>
</dbReference>
<dbReference type="GO" id="GO:0016779">
    <property type="term" value="F:nucleotidyltransferase activity"/>
    <property type="evidence" value="ECO:0007669"/>
    <property type="project" value="InterPro"/>
</dbReference>
<name>A0A1N6M8G5_9VIBR</name>
<proteinExistence type="predicted"/>
<evidence type="ECO:0000313" key="2">
    <source>
        <dbReference type="EMBL" id="SIO95735.1"/>
    </source>
</evidence>
<dbReference type="SUPFAM" id="SSF81301">
    <property type="entry name" value="Nucleotidyltransferase"/>
    <property type="match status" value="1"/>
</dbReference>
<dbReference type="InterPro" id="IPR043519">
    <property type="entry name" value="NT_sf"/>
</dbReference>
<protein>
    <recommendedName>
        <fullName evidence="1">Polymerase nucleotidyl transferase domain-containing protein</fullName>
    </recommendedName>
</protein>
<sequence length="248" mass="29035">MINIKECLNDVVEKLKEEEKTLSILGYGSYFMGNYKSGSSDIDLLIIHEREIDLFRKKIFYHNVEFELRYMAENSLVKLLSHKHGPTIKHMLDSEIIFDSKGRARNLKNKAYSIVDSPIVDTFSIESRRKSALLIENLYRKVYQVKDDLGFFEFACSKFLLNIADSYIRVHRHWGLQGFRQIIFQLKDIDENFADHFSRAMSPNHIDIRLDNIDYLYREVIMLLGGETNADENFVSHGIMNILNIVEN</sequence>
<gene>
    <name evidence="2" type="ORF">VSP9026_03487</name>
</gene>
<dbReference type="RefSeq" id="WP_074374218.1">
    <property type="nucleotide sequence ID" value="NZ_AP024907.1"/>
</dbReference>
<dbReference type="CDD" id="cd05403">
    <property type="entry name" value="NT_KNTase_like"/>
    <property type="match status" value="1"/>
</dbReference>
<dbReference type="Pfam" id="PF01909">
    <property type="entry name" value="NTP_transf_2"/>
    <property type="match status" value="1"/>
</dbReference>
<dbReference type="InterPro" id="IPR002934">
    <property type="entry name" value="Polymerase_NTP_transf_dom"/>
</dbReference>
<evidence type="ECO:0000313" key="3">
    <source>
        <dbReference type="Proteomes" id="UP000184774"/>
    </source>
</evidence>
<dbReference type="OrthoDB" id="6461364at2"/>
<feature type="domain" description="Polymerase nucleotidyl transferase" evidence="1">
    <location>
        <begin position="10"/>
        <end position="63"/>
    </location>
</feature>
<dbReference type="Gene3D" id="3.30.460.10">
    <property type="entry name" value="Beta Polymerase, domain 2"/>
    <property type="match status" value="1"/>
</dbReference>